<feature type="domain" description="VOC" evidence="1">
    <location>
        <begin position="4"/>
        <end position="119"/>
    </location>
</feature>
<comment type="caution">
    <text evidence="2">The sequence shown here is derived from an EMBL/GenBank/DDBJ whole genome shotgun (WGS) entry which is preliminary data.</text>
</comment>
<dbReference type="EMBL" id="JBHSMI010000049">
    <property type="protein sequence ID" value="MFC5405816.1"/>
    <property type="molecule type" value="Genomic_DNA"/>
</dbReference>
<dbReference type="InterPro" id="IPR004360">
    <property type="entry name" value="Glyas_Fos-R_dOase_dom"/>
</dbReference>
<dbReference type="RefSeq" id="WP_378137448.1">
    <property type="nucleotide sequence ID" value="NZ_JBHSMI010000049.1"/>
</dbReference>
<dbReference type="PROSITE" id="PS51819">
    <property type="entry name" value="VOC"/>
    <property type="match status" value="1"/>
</dbReference>
<dbReference type="PANTHER" id="PTHR39175:SF1">
    <property type="entry name" value="FAMILY PROTEIN, PUTATIVE (AFU_ORTHOLOGUE AFUA_3G15060)-RELATED"/>
    <property type="match status" value="1"/>
</dbReference>
<protein>
    <submittedName>
        <fullName evidence="2">VOC family protein</fullName>
    </submittedName>
</protein>
<dbReference type="PANTHER" id="PTHR39175">
    <property type="entry name" value="FAMILY PROTEIN, PUTATIVE (AFU_ORTHOLOGUE AFUA_3G15060)-RELATED"/>
    <property type="match status" value="1"/>
</dbReference>
<dbReference type="SUPFAM" id="SSF54593">
    <property type="entry name" value="Glyoxalase/Bleomycin resistance protein/Dihydroxybiphenyl dioxygenase"/>
    <property type="match status" value="1"/>
</dbReference>
<sequence length="121" mass="13810">MIIGFHHAQITVSKEQEKEAKSFYCGVLQLSELEKPDSLKGRGGFWVQVGNQELHIGIEEGIDRKKTKAHLAYQVEEIEIIKDKLTSIGIEVLEAIPIPGYERFECRDPFGNRIEFIKLLV</sequence>
<evidence type="ECO:0000313" key="2">
    <source>
        <dbReference type="EMBL" id="MFC5405816.1"/>
    </source>
</evidence>
<keyword evidence="3" id="KW-1185">Reference proteome</keyword>
<accession>A0ABW0HXC0</accession>
<dbReference type="InterPro" id="IPR037523">
    <property type="entry name" value="VOC_core"/>
</dbReference>
<name>A0ABW0HXC0_9BACL</name>
<dbReference type="Gene3D" id="3.10.180.10">
    <property type="entry name" value="2,3-Dihydroxybiphenyl 1,2-Dioxygenase, domain 1"/>
    <property type="match status" value="1"/>
</dbReference>
<proteinExistence type="predicted"/>
<evidence type="ECO:0000313" key="3">
    <source>
        <dbReference type="Proteomes" id="UP001596113"/>
    </source>
</evidence>
<organism evidence="2 3">
    <name type="scientific">Cohnella soli</name>
    <dbReference type="NCBI Taxonomy" id="425005"/>
    <lineage>
        <taxon>Bacteria</taxon>
        <taxon>Bacillati</taxon>
        <taxon>Bacillota</taxon>
        <taxon>Bacilli</taxon>
        <taxon>Bacillales</taxon>
        <taxon>Paenibacillaceae</taxon>
        <taxon>Cohnella</taxon>
    </lineage>
</organism>
<dbReference type="Proteomes" id="UP001596113">
    <property type="component" value="Unassembled WGS sequence"/>
</dbReference>
<evidence type="ECO:0000259" key="1">
    <source>
        <dbReference type="PROSITE" id="PS51819"/>
    </source>
</evidence>
<gene>
    <name evidence="2" type="ORF">ACFPOF_24000</name>
</gene>
<dbReference type="Pfam" id="PF00903">
    <property type="entry name" value="Glyoxalase"/>
    <property type="match status" value="1"/>
</dbReference>
<dbReference type="InterPro" id="IPR029068">
    <property type="entry name" value="Glyas_Bleomycin-R_OHBP_Dase"/>
</dbReference>
<reference evidence="3" key="1">
    <citation type="journal article" date="2019" name="Int. J. Syst. Evol. Microbiol.">
        <title>The Global Catalogue of Microorganisms (GCM) 10K type strain sequencing project: providing services to taxonomists for standard genome sequencing and annotation.</title>
        <authorList>
            <consortium name="The Broad Institute Genomics Platform"/>
            <consortium name="The Broad Institute Genome Sequencing Center for Infectious Disease"/>
            <person name="Wu L."/>
            <person name="Ma J."/>
        </authorList>
    </citation>
    <scope>NUCLEOTIDE SEQUENCE [LARGE SCALE GENOMIC DNA]</scope>
    <source>
        <strain evidence="3">CGMCC 1.18575</strain>
    </source>
</reference>